<comment type="caution">
    <text evidence="4">The sequence shown here is derived from an EMBL/GenBank/DDBJ whole genome shotgun (WGS) entry which is preliminary data.</text>
</comment>
<accession>A0A8B6GRK1</accession>
<dbReference type="SMART" id="SM00034">
    <property type="entry name" value="CLECT"/>
    <property type="match status" value="1"/>
</dbReference>
<dbReference type="Gene3D" id="3.10.100.10">
    <property type="entry name" value="Mannose-Binding Protein A, subunit A"/>
    <property type="match status" value="1"/>
</dbReference>
<dbReference type="PROSITE" id="PS00615">
    <property type="entry name" value="C_TYPE_LECTIN_1"/>
    <property type="match status" value="1"/>
</dbReference>
<feature type="compositionally biased region" description="Polar residues" evidence="2">
    <location>
        <begin position="429"/>
        <end position="447"/>
    </location>
</feature>
<dbReference type="CDD" id="cd00037">
    <property type="entry name" value="CLECT"/>
    <property type="match status" value="1"/>
</dbReference>
<dbReference type="EMBL" id="UYJE01008884">
    <property type="protein sequence ID" value="VDI68165.1"/>
    <property type="molecule type" value="Genomic_DNA"/>
</dbReference>
<feature type="compositionally biased region" description="Polar residues" evidence="2">
    <location>
        <begin position="317"/>
        <end position="331"/>
    </location>
</feature>
<dbReference type="InterPro" id="IPR016187">
    <property type="entry name" value="CTDL_fold"/>
</dbReference>
<evidence type="ECO:0000313" key="4">
    <source>
        <dbReference type="EMBL" id="VDI68165.1"/>
    </source>
</evidence>
<feature type="compositionally biased region" description="Basic residues" evidence="2">
    <location>
        <begin position="378"/>
        <end position="388"/>
    </location>
</feature>
<organism evidence="4 5">
    <name type="scientific">Mytilus galloprovincialis</name>
    <name type="common">Mediterranean mussel</name>
    <dbReference type="NCBI Taxonomy" id="29158"/>
    <lineage>
        <taxon>Eukaryota</taxon>
        <taxon>Metazoa</taxon>
        <taxon>Spiralia</taxon>
        <taxon>Lophotrochozoa</taxon>
        <taxon>Mollusca</taxon>
        <taxon>Bivalvia</taxon>
        <taxon>Autobranchia</taxon>
        <taxon>Pteriomorphia</taxon>
        <taxon>Mytilida</taxon>
        <taxon>Mytiloidea</taxon>
        <taxon>Mytilidae</taxon>
        <taxon>Mytilinae</taxon>
        <taxon>Mytilus</taxon>
    </lineage>
</organism>
<feature type="region of interest" description="Disordered" evidence="2">
    <location>
        <begin position="312"/>
        <end position="458"/>
    </location>
</feature>
<feature type="compositionally biased region" description="Basic and acidic residues" evidence="2">
    <location>
        <begin position="332"/>
        <end position="345"/>
    </location>
</feature>
<dbReference type="InterPro" id="IPR016186">
    <property type="entry name" value="C-type_lectin-like/link_sf"/>
</dbReference>
<dbReference type="SUPFAM" id="SSF56436">
    <property type="entry name" value="C-type lectin-like"/>
    <property type="match status" value="1"/>
</dbReference>
<dbReference type="OrthoDB" id="6285913at2759"/>
<sequence length="475" mass="53527">MSSCCRAKLRIERCDFINNKDRNILPSSTTIRKVIVPSSIACGSVCSAERTCCYASFDRKTKQCNLDQSCCPQSEFLKDALMMKKSTVSLSCQNGWIQYETKCYFFSDSERSWNDAKIICENKDGMLAEVKSSCEKDFLKTKATACALSFWLGGTDIQNEGDWIWASSQTVVTFDDWTVDAPNNRFGNEHCLAIRKLNGFQWNDDDCSSSFCFICEKVLIERYPGKASELFSYMSIIRGAAADHSFEKCYSYDQQFRLRVSRDHTKKWSSIDGFLWLRILTASTPKQQHADVRAKANLLKSESAKLTVEFLNKRRSLPTQNSNTHTSPSTQSDHKPLAKQNDTKPKLVVINSENSKFSNFTGTSTNQSSQDENDFTKTKKSGKLKRKKPVIDDSDSDDLDFGEEFKRKPAMKKKSSRDTSSSKSERISGSHSNNCSNSESLNGNLCESNEAESGDDSDVIIENVKKSKAIMIDSE</sequence>
<dbReference type="InterPro" id="IPR001304">
    <property type="entry name" value="C-type_lectin-like"/>
</dbReference>
<dbReference type="AlphaFoldDB" id="A0A8B6GRK1"/>
<feature type="compositionally biased region" description="Acidic residues" evidence="2">
    <location>
        <begin position="392"/>
        <end position="402"/>
    </location>
</feature>
<dbReference type="Proteomes" id="UP000596742">
    <property type="component" value="Unassembled WGS sequence"/>
</dbReference>
<dbReference type="InterPro" id="IPR018378">
    <property type="entry name" value="C-type_lectin_CS"/>
</dbReference>
<evidence type="ECO:0000256" key="2">
    <source>
        <dbReference type="SAM" id="MobiDB-lite"/>
    </source>
</evidence>
<name>A0A8B6GRK1_MYTGA</name>
<reference evidence="4" key="1">
    <citation type="submission" date="2018-11" db="EMBL/GenBank/DDBJ databases">
        <authorList>
            <person name="Alioto T."/>
            <person name="Alioto T."/>
        </authorList>
    </citation>
    <scope>NUCLEOTIDE SEQUENCE</scope>
</reference>
<feature type="compositionally biased region" description="Polar residues" evidence="2">
    <location>
        <begin position="351"/>
        <end position="370"/>
    </location>
</feature>
<dbReference type="PROSITE" id="PS50041">
    <property type="entry name" value="C_TYPE_LECTIN_2"/>
    <property type="match status" value="1"/>
</dbReference>
<evidence type="ECO:0000313" key="5">
    <source>
        <dbReference type="Proteomes" id="UP000596742"/>
    </source>
</evidence>
<keyword evidence="5" id="KW-1185">Reference proteome</keyword>
<evidence type="ECO:0000259" key="3">
    <source>
        <dbReference type="PROSITE" id="PS50041"/>
    </source>
</evidence>
<dbReference type="PANTHER" id="PTHR22803">
    <property type="entry name" value="MANNOSE, PHOSPHOLIPASE, LECTIN RECEPTOR RELATED"/>
    <property type="match status" value="1"/>
</dbReference>
<protein>
    <recommendedName>
        <fullName evidence="3">C-type lectin domain-containing protein</fullName>
    </recommendedName>
</protein>
<dbReference type="InterPro" id="IPR050111">
    <property type="entry name" value="C-type_lectin/snaclec_domain"/>
</dbReference>
<dbReference type="Pfam" id="PF00059">
    <property type="entry name" value="Lectin_C"/>
    <property type="match status" value="1"/>
</dbReference>
<proteinExistence type="predicted"/>
<evidence type="ECO:0000256" key="1">
    <source>
        <dbReference type="ARBA" id="ARBA00023157"/>
    </source>
</evidence>
<gene>
    <name evidence="4" type="ORF">MGAL_10B064775</name>
</gene>
<feature type="domain" description="C-type lectin" evidence="3">
    <location>
        <begin position="99"/>
        <end position="216"/>
    </location>
</feature>
<feature type="compositionally biased region" description="Acidic residues" evidence="2">
    <location>
        <begin position="449"/>
        <end position="458"/>
    </location>
</feature>
<keyword evidence="1" id="KW-1015">Disulfide bond</keyword>